<dbReference type="OrthoDB" id="7774794at2"/>
<dbReference type="RefSeq" id="WP_053249826.1">
    <property type="nucleotide sequence ID" value="NZ_LGAP01000009.1"/>
</dbReference>
<sequence length="81" mass="8975">MPKIAGPKHPKSLSDRELLYQEAIEAEFQSVADRAYQAGWSREEVATALMELADNNFLAMNSNAEMFELGAGVVLLARKPH</sequence>
<organism evidence="1 2">
    <name type="scientific">Ensifer adhaerens</name>
    <name type="common">Sinorhizobium morelense</name>
    <dbReference type="NCBI Taxonomy" id="106592"/>
    <lineage>
        <taxon>Bacteria</taxon>
        <taxon>Pseudomonadati</taxon>
        <taxon>Pseudomonadota</taxon>
        <taxon>Alphaproteobacteria</taxon>
        <taxon>Hyphomicrobiales</taxon>
        <taxon>Rhizobiaceae</taxon>
        <taxon>Sinorhizobium/Ensifer group</taxon>
        <taxon>Ensifer</taxon>
    </lineage>
</organism>
<comment type="caution">
    <text evidence="1">The sequence shown here is derived from an EMBL/GenBank/DDBJ whole genome shotgun (WGS) entry which is preliminary data.</text>
</comment>
<reference evidence="2" key="1">
    <citation type="submission" date="2015-07" db="EMBL/GenBank/DDBJ databases">
        <title>Whole genome sequence of an Ensifer adhaerens strain isolated from a cave pool in the Wind Cave National Park.</title>
        <authorList>
            <person name="Eng W.W.H."/>
            <person name="Gan H.M."/>
            <person name="Barton H.A."/>
            <person name="Savka M.A."/>
        </authorList>
    </citation>
    <scope>NUCLEOTIDE SEQUENCE [LARGE SCALE GENOMIC DNA]</scope>
    <source>
        <strain evidence="2">SD006</strain>
    </source>
</reference>
<gene>
    <name evidence="1" type="ORF">AC244_16195</name>
</gene>
<name>A0A0L8BTQ3_ENSAD</name>
<dbReference type="Proteomes" id="UP000037425">
    <property type="component" value="Unassembled WGS sequence"/>
</dbReference>
<evidence type="ECO:0000313" key="2">
    <source>
        <dbReference type="Proteomes" id="UP000037425"/>
    </source>
</evidence>
<proteinExistence type="predicted"/>
<accession>A0A0L8BTQ3</accession>
<protein>
    <submittedName>
        <fullName evidence="1">Uncharacterized protein</fullName>
    </submittedName>
</protein>
<dbReference type="PATRIC" id="fig|106592.7.peg.7555"/>
<evidence type="ECO:0000313" key="1">
    <source>
        <dbReference type="EMBL" id="KOF17899.1"/>
    </source>
</evidence>
<dbReference type="EMBL" id="LGAP01000009">
    <property type="protein sequence ID" value="KOF17899.1"/>
    <property type="molecule type" value="Genomic_DNA"/>
</dbReference>
<dbReference type="AlphaFoldDB" id="A0A0L8BTQ3"/>